<dbReference type="CDD" id="cd13426">
    <property type="entry name" value="Peptidase_G1"/>
    <property type="match status" value="1"/>
</dbReference>
<reference evidence="3" key="1">
    <citation type="submission" date="2022-07" db="EMBL/GenBank/DDBJ databases">
        <title>Fungi with potential for degradation of polypropylene.</title>
        <authorList>
            <person name="Gostincar C."/>
        </authorList>
    </citation>
    <scope>NUCLEOTIDE SEQUENCE</scope>
    <source>
        <strain evidence="3">EXF-13287</strain>
    </source>
</reference>
<dbReference type="AlphaFoldDB" id="A0AA38SEW1"/>
<evidence type="ECO:0000256" key="1">
    <source>
        <dbReference type="PIRSR" id="PIRSR600250-50"/>
    </source>
</evidence>
<evidence type="ECO:0000313" key="4">
    <source>
        <dbReference type="Proteomes" id="UP001174691"/>
    </source>
</evidence>
<evidence type="ECO:0000256" key="2">
    <source>
        <dbReference type="SAM" id="SignalP"/>
    </source>
</evidence>
<dbReference type="GO" id="GO:0006508">
    <property type="term" value="P:proteolysis"/>
    <property type="evidence" value="ECO:0007669"/>
    <property type="project" value="InterPro"/>
</dbReference>
<dbReference type="InterPro" id="IPR038656">
    <property type="entry name" value="Peptidase_G1_sf"/>
</dbReference>
<gene>
    <name evidence="3" type="ORF">NKR19_g51</name>
</gene>
<feature type="chain" id="PRO_5041387619" evidence="2">
    <location>
        <begin position="21"/>
        <end position="263"/>
    </location>
</feature>
<dbReference type="Proteomes" id="UP001174691">
    <property type="component" value="Unassembled WGS sequence"/>
</dbReference>
<name>A0AA38SEW1_9PEZI</name>
<evidence type="ECO:0000313" key="3">
    <source>
        <dbReference type="EMBL" id="KAJ9165820.1"/>
    </source>
</evidence>
<dbReference type="Gene3D" id="2.60.120.700">
    <property type="entry name" value="Peptidase G1"/>
    <property type="match status" value="1"/>
</dbReference>
<protein>
    <submittedName>
        <fullName evidence="3">Concanavalin A-like lectin/glucanase</fullName>
    </submittedName>
</protein>
<feature type="signal peptide" evidence="2">
    <location>
        <begin position="1"/>
        <end position="20"/>
    </location>
</feature>
<dbReference type="InterPro" id="IPR000250">
    <property type="entry name" value="Peptidase_G1"/>
</dbReference>
<proteinExistence type="predicted"/>
<keyword evidence="4" id="KW-1185">Reference proteome</keyword>
<comment type="caution">
    <text evidence="3">The sequence shown here is derived from an EMBL/GenBank/DDBJ whole genome shotgun (WGS) entry which is preliminary data.</text>
</comment>
<feature type="active site" description="Proton acceptor" evidence="1">
    <location>
        <position position="201"/>
    </location>
</feature>
<dbReference type="PANTHER" id="PTHR37536">
    <property type="entry name" value="PUTATIVE (AFU_ORTHOLOGUE AFUA_3G02970)-RELATED"/>
    <property type="match status" value="1"/>
</dbReference>
<dbReference type="PRINTS" id="PR00977">
    <property type="entry name" value="SCYTLDPTASE"/>
</dbReference>
<dbReference type="GO" id="GO:0070007">
    <property type="term" value="F:glutamic-type endopeptidase activity"/>
    <property type="evidence" value="ECO:0007669"/>
    <property type="project" value="InterPro"/>
</dbReference>
<keyword evidence="2" id="KW-0732">Signal</keyword>
<sequence>MKCIHAYSLLLALAAGFAFAEFTYTVTATKDGKPIQRSDILFEQVEPSLYRLNTTTTELAKPRDRGRRVKRVPNSIYYSSNWCGAVQNSAPTNKITSYVATWVGIDGATSGSALLQSGITSKITSTGVQTNWAWLEWIPDAAYNIPSFPVATGDWIEVTVSASSSTAGSITINNLDQSLNYYIPLNNGSPLARVDADWIIEDPATSGGLVPLARFTDTWFEDCTVTTANGSIKNIDAATMYFLSGSKCTSTQYDSTNFWASSS</sequence>
<dbReference type="EMBL" id="JANBVN010000001">
    <property type="protein sequence ID" value="KAJ9165820.1"/>
    <property type="molecule type" value="Genomic_DNA"/>
</dbReference>
<dbReference type="Pfam" id="PF01828">
    <property type="entry name" value="Peptidase_A4"/>
    <property type="match status" value="1"/>
</dbReference>
<dbReference type="SUPFAM" id="SSF49899">
    <property type="entry name" value="Concanavalin A-like lectins/glucanases"/>
    <property type="match status" value="1"/>
</dbReference>
<organism evidence="3 4">
    <name type="scientific">Coniochaeta hoffmannii</name>
    <dbReference type="NCBI Taxonomy" id="91930"/>
    <lineage>
        <taxon>Eukaryota</taxon>
        <taxon>Fungi</taxon>
        <taxon>Dikarya</taxon>
        <taxon>Ascomycota</taxon>
        <taxon>Pezizomycotina</taxon>
        <taxon>Sordariomycetes</taxon>
        <taxon>Sordariomycetidae</taxon>
        <taxon>Coniochaetales</taxon>
        <taxon>Coniochaetaceae</taxon>
        <taxon>Coniochaeta</taxon>
    </lineage>
</organism>
<accession>A0AA38SEW1</accession>
<dbReference type="PANTHER" id="PTHR37536:SF1">
    <property type="entry name" value="ASPERGILLOPEPSIN, PUTAITVE (AFU_ORTHOLOGUE AFUA_7G01200)"/>
    <property type="match status" value="1"/>
</dbReference>
<dbReference type="InterPro" id="IPR013320">
    <property type="entry name" value="ConA-like_dom_sf"/>
</dbReference>